<dbReference type="Gene3D" id="1.10.20.10">
    <property type="entry name" value="Histone, subunit A"/>
    <property type="match status" value="2"/>
</dbReference>
<comment type="similarity">
    <text evidence="2">Belongs to the TAF9 family.</text>
</comment>
<comment type="subcellular location">
    <subcellularLocation>
        <location evidence="1">Nucleus</location>
    </subcellularLocation>
</comment>
<evidence type="ECO:0000256" key="1">
    <source>
        <dbReference type="ARBA" id="ARBA00004123"/>
    </source>
</evidence>
<gene>
    <name evidence="7" type="ORF">V1478_005939</name>
</gene>
<accession>A0ABD2BA91</accession>
<evidence type="ECO:0000256" key="4">
    <source>
        <dbReference type="ARBA" id="ARBA00023163"/>
    </source>
</evidence>
<dbReference type="EMBL" id="JAUDFV010000130">
    <property type="protein sequence ID" value="KAL2729649.1"/>
    <property type="molecule type" value="Genomic_DNA"/>
</dbReference>
<dbReference type="GO" id="GO:0005634">
    <property type="term" value="C:nucleus"/>
    <property type="evidence" value="ECO:0007669"/>
    <property type="project" value="UniProtKB-SubCell"/>
</dbReference>
<keyword evidence="4" id="KW-0804">Transcription</keyword>
<comment type="caution">
    <text evidence="7">The sequence shown here is derived from an EMBL/GenBank/DDBJ whole genome shotgun (WGS) entry which is preliminary data.</text>
</comment>
<dbReference type="CDD" id="cd07979">
    <property type="entry name" value="HFD_TAF9"/>
    <property type="match status" value="2"/>
</dbReference>
<dbReference type="InterPro" id="IPR009072">
    <property type="entry name" value="Histone-fold"/>
</dbReference>
<evidence type="ECO:0000256" key="6">
    <source>
        <dbReference type="SAM" id="MobiDB-lite"/>
    </source>
</evidence>
<dbReference type="InterPro" id="IPR003162">
    <property type="entry name" value="TFIID-31"/>
</dbReference>
<keyword evidence="8" id="KW-1185">Reference proteome</keyword>
<proteinExistence type="inferred from homology"/>
<evidence type="ECO:0000256" key="5">
    <source>
        <dbReference type="ARBA" id="ARBA00023242"/>
    </source>
</evidence>
<evidence type="ECO:0000313" key="7">
    <source>
        <dbReference type="EMBL" id="KAL2729649.1"/>
    </source>
</evidence>
<evidence type="ECO:0000313" key="8">
    <source>
        <dbReference type="Proteomes" id="UP001607302"/>
    </source>
</evidence>
<organism evidence="7 8">
    <name type="scientific">Vespula squamosa</name>
    <name type="common">Southern yellow jacket</name>
    <name type="synonym">Wasp</name>
    <dbReference type="NCBI Taxonomy" id="30214"/>
    <lineage>
        <taxon>Eukaryota</taxon>
        <taxon>Metazoa</taxon>
        <taxon>Ecdysozoa</taxon>
        <taxon>Arthropoda</taxon>
        <taxon>Hexapoda</taxon>
        <taxon>Insecta</taxon>
        <taxon>Pterygota</taxon>
        <taxon>Neoptera</taxon>
        <taxon>Endopterygota</taxon>
        <taxon>Hymenoptera</taxon>
        <taxon>Apocrita</taxon>
        <taxon>Aculeata</taxon>
        <taxon>Vespoidea</taxon>
        <taxon>Vespidae</taxon>
        <taxon>Vespinae</taxon>
        <taxon>Vespula</taxon>
    </lineage>
</organism>
<dbReference type="PANTHER" id="PTHR48068">
    <property type="entry name" value="TAF9 RNA POLYMERASE II, TATA BOX-BINDING PROTEIN (TBP)-ASSOCIATED FACTOR"/>
    <property type="match status" value="1"/>
</dbReference>
<evidence type="ECO:0000256" key="2">
    <source>
        <dbReference type="ARBA" id="ARBA00007646"/>
    </source>
</evidence>
<dbReference type="InterPro" id="IPR051431">
    <property type="entry name" value="TFIID_subunit_9"/>
</dbReference>
<dbReference type="FunFam" id="1.10.20.10:FF:000018">
    <property type="entry name" value="Transcription initiation factor TFIID subunit 9"/>
    <property type="match status" value="2"/>
</dbReference>
<dbReference type="Proteomes" id="UP001607302">
    <property type="component" value="Unassembled WGS sequence"/>
</dbReference>
<sequence>MSHVKHVPKDAQVIMSIMKDMGITDYEPKVINQLLEFTYRYVTCILDDSRIYASHAKKKFTDLDDVRLAVEMQLERTFTNPPPRDVLLDVARAKNNIPLPFVKPNNGLRLPPDRYCLNAANYKLKNVTKKTVMKPIHSLVSNNISRVQSRIKVEGNKTGLSIVKRPGTLTTVARTQTISIPKPVLKFSTAPTGTTTVKAQIPKPKVQLTSGQTMPPMKIEADDPIKRKREDDDYDVLAIFATVIRTYEMTERPKTMSHVKHIPKDAQVIMSIMKDMGITDYEPKVINQLLEFTYRYVTCILDDSRIYANHAKKKFIDLDDVRLAVKMQLERTFTNPPPRDVLLDLARAKNNIPLPFVKPNNGLRLPPDRYCLNATNYKLKNATKKTVAKSIHSIVGNNISGVQSRIKVEGSKTGLSIVKRPGTLTTVARTQTISIPKPVLKFSTDHFRVLQFHSTIPSYLISLSAQISPTGTATVKAQIPKPKVHVTTGPTIPPMKIEADDSVKRKREDEDYDVS</sequence>
<protein>
    <submittedName>
        <fullName evidence="7">Transcription initiation factor TFIID subunit 9-like</fullName>
    </submittedName>
</protein>
<dbReference type="PANTHER" id="PTHR48068:SF4">
    <property type="entry name" value="TATA-BOX BINDING PROTEIN ASSOCIATED FACTOR 9"/>
    <property type="match status" value="1"/>
</dbReference>
<dbReference type="AlphaFoldDB" id="A0ABD2BA91"/>
<feature type="region of interest" description="Disordered" evidence="6">
    <location>
        <begin position="484"/>
        <end position="515"/>
    </location>
</feature>
<name>A0ABD2BA91_VESSQ</name>
<feature type="compositionally biased region" description="Basic and acidic residues" evidence="6">
    <location>
        <begin position="497"/>
        <end position="509"/>
    </location>
</feature>
<reference evidence="7 8" key="1">
    <citation type="journal article" date="2024" name="Ann. Entomol. Soc. Am.">
        <title>Genomic analyses of the southern and eastern yellowjacket wasps (Hymenoptera: Vespidae) reveal evolutionary signatures of social life.</title>
        <authorList>
            <person name="Catto M.A."/>
            <person name="Caine P.B."/>
            <person name="Orr S.E."/>
            <person name="Hunt B.G."/>
            <person name="Goodisman M.A.D."/>
        </authorList>
    </citation>
    <scope>NUCLEOTIDE SEQUENCE [LARGE SCALE GENOMIC DNA]</scope>
    <source>
        <strain evidence="7">233</strain>
        <tissue evidence="7">Head and thorax</tissue>
    </source>
</reference>
<evidence type="ECO:0000256" key="3">
    <source>
        <dbReference type="ARBA" id="ARBA00023015"/>
    </source>
</evidence>
<keyword evidence="5" id="KW-0539">Nucleus</keyword>
<dbReference type="SUPFAM" id="SSF47113">
    <property type="entry name" value="Histone-fold"/>
    <property type="match status" value="2"/>
</dbReference>
<dbReference type="Pfam" id="PF02291">
    <property type="entry name" value="TFIID-31kDa"/>
    <property type="match status" value="2"/>
</dbReference>
<keyword evidence="3" id="KW-0805">Transcription regulation</keyword>